<evidence type="ECO:0000313" key="3">
    <source>
        <dbReference type="EMBL" id="MFD1716791.1"/>
    </source>
</evidence>
<protein>
    <submittedName>
        <fullName evidence="3">Mycothiol system anti-sigma-R factor</fullName>
    </submittedName>
</protein>
<keyword evidence="4" id="KW-1185">Reference proteome</keyword>
<evidence type="ECO:0000259" key="2">
    <source>
        <dbReference type="Pfam" id="PF13490"/>
    </source>
</evidence>
<sequence length="112" mass="12536">MRHARSGGTPEEHLVSRAEEAVRARAGESGPCSCEELMDHLFEFLDAELDESEEARLRRHAAECPHCTEAADAEVHIRELVKRSCAEVAPSSLRMRVRSQLTVLKVSRVRAD</sequence>
<proteinExistence type="predicted"/>
<comment type="caution">
    <text evidence="3">The sequence shown here is derived from an EMBL/GenBank/DDBJ whole genome shotgun (WGS) entry which is preliminary data.</text>
</comment>
<evidence type="ECO:0000256" key="1">
    <source>
        <dbReference type="SAM" id="MobiDB-lite"/>
    </source>
</evidence>
<feature type="region of interest" description="Disordered" evidence="1">
    <location>
        <begin position="1"/>
        <end position="22"/>
    </location>
</feature>
<gene>
    <name evidence="3" type="primary">rsrA</name>
    <name evidence="3" type="ORF">ACFSE6_03015</name>
</gene>
<reference evidence="4" key="1">
    <citation type="journal article" date="2019" name="Int. J. Syst. Evol. Microbiol.">
        <title>The Global Catalogue of Microorganisms (GCM) 10K type strain sequencing project: providing services to taxonomists for standard genome sequencing and annotation.</title>
        <authorList>
            <consortium name="The Broad Institute Genomics Platform"/>
            <consortium name="The Broad Institute Genome Sequencing Center for Infectious Disease"/>
            <person name="Wu L."/>
            <person name="Ma J."/>
        </authorList>
    </citation>
    <scope>NUCLEOTIDE SEQUENCE [LARGE SCALE GENOMIC DNA]</scope>
    <source>
        <strain evidence="4">JCM 17130</strain>
    </source>
</reference>
<dbReference type="NCBIfam" id="TIGR03988">
    <property type="entry name" value="antisig_RsrA"/>
    <property type="match status" value="1"/>
</dbReference>
<name>A0ABW4KZF8_9MICO</name>
<feature type="compositionally biased region" description="Basic and acidic residues" evidence="1">
    <location>
        <begin position="10"/>
        <end position="22"/>
    </location>
</feature>
<accession>A0ABW4KZF8</accession>
<dbReference type="InterPro" id="IPR027383">
    <property type="entry name" value="Znf_put"/>
</dbReference>
<organism evidence="3 4">
    <name type="scientific">Georgenia deserti</name>
    <dbReference type="NCBI Taxonomy" id="2093781"/>
    <lineage>
        <taxon>Bacteria</taxon>
        <taxon>Bacillati</taxon>
        <taxon>Actinomycetota</taxon>
        <taxon>Actinomycetes</taxon>
        <taxon>Micrococcales</taxon>
        <taxon>Bogoriellaceae</taxon>
        <taxon>Georgenia</taxon>
    </lineage>
</organism>
<dbReference type="InterPro" id="IPR024020">
    <property type="entry name" value="Anit_sigma_mycothiol_RsrA"/>
</dbReference>
<dbReference type="Proteomes" id="UP001597277">
    <property type="component" value="Unassembled WGS sequence"/>
</dbReference>
<feature type="domain" description="Putative zinc-finger" evidence="2">
    <location>
        <begin position="34"/>
        <end position="67"/>
    </location>
</feature>
<dbReference type="Pfam" id="PF13490">
    <property type="entry name" value="zf-HC2"/>
    <property type="match status" value="1"/>
</dbReference>
<dbReference type="RefSeq" id="WP_388002216.1">
    <property type="nucleotide sequence ID" value="NZ_JBHUEE010000001.1"/>
</dbReference>
<evidence type="ECO:0000313" key="4">
    <source>
        <dbReference type="Proteomes" id="UP001597277"/>
    </source>
</evidence>
<dbReference type="EMBL" id="JBHUEE010000001">
    <property type="protein sequence ID" value="MFD1716791.1"/>
    <property type="molecule type" value="Genomic_DNA"/>
</dbReference>